<proteinExistence type="predicted"/>
<gene>
    <name evidence="3" type="ORF">CUNI_LOCUS14889</name>
</gene>
<comment type="caution">
    <text evidence="3">The sequence shown here is derived from an EMBL/GenBank/DDBJ whole genome shotgun (WGS) entry which is preliminary data.</text>
</comment>
<name>A0A8S3ZSA5_9EUPU</name>
<evidence type="ECO:0000313" key="3">
    <source>
        <dbReference type="EMBL" id="CAG5129331.1"/>
    </source>
</evidence>
<evidence type="ECO:0000256" key="2">
    <source>
        <dbReference type="SAM" id="SignalP"/>
    </source>
</evidence>
<dbReference type="AlphaFoldDB" id="A0A8S3ZSA5"/>
<evidence type="ECO:0000256" key="1">
    <source>
        <dbReference type="SAM" id="MobiDB-lite"/>
    </source>
</evidence>
<evidence type="ECO:0000313" key="4">
    <source>
        <dbReference type="Proteomes" id="UP000678393"/>
    </source>
</evidence>
<dbReference type="Proteomes" id="UP000678393">
    <property type="component" value="Unassembled WGS sequence"/>
</dbReference>
<keyword evidence="4" id="KW-1185">Reference proteome</keyword>
<organism evidence="3 4">
    <name type="scientific">Candidula unifasciata</name>
    <dbReference type="NCBI Taxonomy" id="100452"/>
    <lineage>
        <taxon>Eukaryota</taxon>
        <taxon>Metazoa</taxon>
        <taxon>Spiralia</taxon>
        <taxon>Lophotrochozoa</taxon>
        <taxon>Mollusca</taxon>
        <taxon>Gastropoda</taxon>
        <taxon>Heterobranchia</taxon>
        <taxon>Euthyneura</taxon>
        <taxon>Panpulmonata</taxon>
        <taxon>Eupulmonata</taxon>
        <taxon>Stylommatophora</taxon>
        <taxon>Helicina</taxon>
        <taxon>Helicoidea</taxon>
        <taxon>Geomitridae</taxon>
        <taxon>Candidula</taxon>
    </lineage>
</organism>
<reference evidence="3" key="1">
    <citation type="submission" date="2021-04" db="EMBL/GenBank/DDBJ databases">
        <authorList>
            <consortium name="Molecular Ecology Group"/>
        </authorList>
    </citation>
    <scope>NUCLEOTIDE SEQUENCE</scope>
</reference>
<protein>
    <submittedName>
        <fullName evidence="3">Uncharacterized protein</fullName>
    </submittedName>
</protein>
<accession>A0A8S3ZSA5</accession>
<feature type="compositionally biased region" description="Low complexity" evidence="1">
    <location>
        <begin position="194"/>
        <end position="207"/>
    </location>
</feature>
<feature type="signal peptide" evidence="2">
    <location>
        <begin position="1"/>
        <end position="21"/>
    </location>
</feature>
<feature type="non-terminal residue" evidence="3">
    <location>
        <position position="1"/>
    </location>
</feature>
<dbReference type="EMBL" id="CAJHNH020003452">
    <property type="protein sequence ID" value="CAG5129331.1"/>
    <property type="molecule type" value="Genomic_DNA"/>
</dbReference>
<keyword evidence="2" id="KW-0732">Signal</keyword>
<feature type="chain" id="PRO_5035858836" evidence="2">
    <location>
        <begin position="22"/>
        <end position="222"/>
    </location>
</feature>
<sequence>MRLNRVISAVHLSLIVHLCIASGAKPVSMYIKMESTSVNYVYVNFYNDMFQRLYNCITDLHTTQCTVHLQFHEKGSPYPALNNYNVTKVTSDGIMSIAQGYFICHNNLSTTSLQCSRKRGQCGGNCTSFRLSNASVCKCGYLMWKYQNETLLFNNKTDSIEYCDKDCAETTTVYSTEQSSYLSVALPSEQSPDATTSASNATNIASSGGDKSSNTVPVIIGV</sequence>
<feature type="region of interest" description="Disordered" evidence="1">
    <location>
        <begin position="190"/>
        <end position="222"/>
    </location>
</feature>